<protein>
    <submittedName>
        <fullName evidence="1">Uncharacterized protein</fullName>
    </submittedName>
</protein>
<dbReference type="InterPro" id="IPR011048">
    <property type="entry name" value="Haem_d1_sf"/>
</dbReference>
<dbReference type="PANTHER" id="PTHR47197">
    <property type="entry name" value="PROTEIN NIRF"/>
    <property type="match status" value="1"/>
</dbReference>
<accession>A0A0D0KHB0</accession>
<proteinExistence type="predicted"/>
<dbReference type="PANTHER" id="PTHR47197:SF3">
    <property type="entry name" value="DIHYDRO-HEME D1 DEHYDROGENASE"/>
    <property type="match status" value="1"/>
</dbReference>
<name>A0A0D0KHB0_9PSED</name>
<evidence type="ECO:0000313" key="1">
    <source>
        <dbReference type="EMBL" id="KIP98687.1"/>
    </source>
</evidence>
<dbReference type="RefSeq" id="WP_042554659.1">
    <property type="nucleotide sequence ID" value="NZ_JXQW01000040.1"/>
</dbReference>
<dbReference type="AlphaFoldDB" id="A0A0D0KHB0"/>
<organism evidence="1 2">
    <name type="scientific">Pseudomonas fulva</name>
    <dbReference type="NCBI Taxonomy" id="47880"/>
    <lineage>
        <taxon>Bacteria</taxon>
        <taxon>Pseudomonadati</taxon>
        <taxon>Pseudomonadota</taxon>
        <taxon>Gammaproteobacteria</taxon>
        <taxon>Pseudomonadales</taxon>
        <taxon>Pseudomonadaceae</taxon>
        <taxon>Pseudomonas</taxon>
    </lineage>
</organism>
<dbReference type="Proteomes" id="UP000032068">
    <property type="component" value="Unassembled WGS sequence"/>
</dbReference>
<comment type="caution">
    <text evidence="1">The sequence shown here is derived from an EMBL/GenBank/DDBJ whole genome shotgun (WGS) entry which is preliminary data.</text>
</comment>
<dbReference type="InterPro" id="IPR015943">
    <property type="entry name" value="WD40/YVTN_repeat-like_dom_sf"/>
</dbReference>
<dbReference type="EMBL" id="JXQW01000040">
    <property type="protein sequence ID" value="KIP98687.1"/>
    <property type="molecule type" value="Genomic_DNA"/>
</dbReference>
<dbReference type="Gene3D" id="2.130.10.10">
    <property type="entry name" value="YVTN repeat-like/Quinoprotein amine dehydrogenase"/>
    <property type="match status" value="1"/>
</dbReference>
<sequence length="308" mass="34860">MSQEILLLVQKCAHTFSFYDVESGDAIKHIRLPEFPHEFVVDSRNRFAYVGHYGIETSSHEGEGGCSVFVIDLEKGEHVRTLSIWPFRRPHGLAMDDQDRLYVLSEGDSTLLIFDQPHIKNTPDRAIPSGGYKSHLVALTRSGETAFALNLLSNTITRLKPQDPTVAPLPVQPGSMPEGNCFSRDERILYVATRGDNSIVAVDVESLEVTRRGRTGADPTRIYLDRQDRLYVTNYAEHSISVFNPALEEIHRIELDTHAIAMSLHPTRDLAFVTLKDQRVGMLDLQTFTFQRYFHTLLEPDVSQVIVR</sequence>
<dbReference type="SUPFAM" id="SSF51004">
    <property type="entry name" value="C-terminal (heme d1) domain of cytochrome cd1-nitrite reductase"/>
    <property type="match status" value="1"/>
</dbReference>
<dbReference type="OrthoDB" id="24300at2"/>
<evidence type="ECO:0000313" key="2">
    <source>
        <dbReference type="Proteomes" id="UP000032068"/>
    </source>
</evidence>
<reference evidence="1 2" key="1">
    <citation type="submission" date="2014-12" db="EMBL/GenBank/DDBJ databases">
        <title>16Stimator: statistical estimation of ribosomal gene copy numbers from draft genome assemblies.</title>
        <authorList>
            <person name="Perisin M.A."/>
            <person name="Vetter M."/>
            <person name="Gilbert J.A."/>
            <person name="Bergelson J."/>
        </authorList>
    </citation>
    <scope>NUCLEOTIDE SEQUENCE [LARGE SCALE GENOMIC DNA]</scope>
    <source>
        <strain evidence="1 2">MEJ086</strain>
    </source>
</reference>
<gene>
    <name evidence="1" type="ORF">RU08_15080</name>
</gene>
<dbReference type="InterPro" id="IPR051200">
    <property type="entry name" value="Host-pathogen_enzymatic-act"/>
</dbReference>